<evidence type="ECO:0000256" key="1">
    <source>
        <dbReference type="ARBA" id="ARBA00022839"/>
    </source>
</evidence>
<keyword evidence="1 4" id="KW-0378">Hydrolase</keyword>
<dbReference type="RefSeq" id="WP_061080622.1">
    <property type="nucleotide sequence ID" value="NZ_JAAXPG010000031.1"/>
</dbReference>
<evidence type="ECO:0000259" key="3">
    <source>
        <dbReference type="SMART" id="SM00479"/>
    </source>
</evidence>
<keyword evidence="1 4" id="KW-0540">Nuclease</keyword>
<name>A0A7X6MIF3_9ACTN</name>
<dbReference type="SUPFAM" id="SSF53098">
    <property type="entry name" value="Ribonuclease H-like"/>
    <property type="match status" value="1"/>
</dbReference>
<protein>
    <submittedName>
        <fullName evidence="4">3'-5' exonuclease</fullName>
    </submittedName>
</protein>
<evidence type="ECO:0000313" key="5">
    <source>
        <dbReference type="Proteomes" id="UP000553209"/>
    </source>
</evidence>
<dbReference type="GO" id="GO:0003676">
    <property type="term" value="F:nucleic acid binding"/>
    <property type="evidence" value="ECO:0007669"/>
    <property type="project" value="InterPro"/>
</dbReference>
<sequence length="339" mass="35557">MGTLRMGALTRRRVGMRAADLEYAVLDMETTGLDPREGARIVEIAVVRVRGDGKLVEEFSTLVDPRAPVGGREFHGIGEGDTVGAPTAAQVAPRLTELLSGAVVVGHNLDFEQRFLASELVPAGLPTGQAGLCTLRTLRSQVELERYSLPKASHRLSGDWPTGQHTALGDARACAKLLAEMLANAPGELRYGGPAPKRLAVPEPVPGPRGAAEPVRWKPRTSSVPGGLPPLGPWQARWRPHELDPLLCGGAFGATDRAIAEMAAHRDTRFRERLAAAAAVTGGLAATAAGGLLLRMAGAGSTSDPGYPAGRADGSPARLLGRIGRSVLGARPGLTDRRE</sequence>
<dbReference type="SMART" id="SM00479">
    <property type="entry name" value="EXOIII"/>
    <property type="match status" value="1"/>
</dbReference>
<accession>A0A7X6MIF3</accession>
<feature type="region of interest" description="Disordered" evidence="2">
    <location>
        <begin position="203"/>
        <end position="229"/>
    </location>
</feature>
<dbReference type="GO" id="GO:0008408">
    <property type="term" value="F:3'-5' exonuclease activity"/>
    <property type="evidence" value="ECO:0007669"/>
    <property type="project" value="TreeGrafter"/>
</dbReference>
<dbReference type="GO" id="GO:0045004">
    <property type="term" value="P:DNA replication proofreading"/>
    <property type="evidence" value="ECO:0007669"/>
    <property type="project" value="TreeGrafter"/>
</dbReference>
<dbReference type="GO" id="GO:0005829">
    <property type="term" value="C:cytosol"/>
    <property type="evidence" value="ECO:0007669"/>
    <property type="project" value="TreeGrafter"/>
</dbReference>
<comment type="caution">
    <text evidence="4">The sequence shown here is derived from an EMBL/GenBank/DDBJ whole genome shotgun (WGS) entry which is preliminary data.</text>
</comment>
<keyword evidence="5" id="KW-1185">Reference proteome</keyword>
<dbReference type="AlphaFoldDB" id="A0A7X6MIF3"/>
<dbReference type="InterPro" id="IPR012337">
    <property type="entry name" value="RNaseH-like_sf"/>
</dbReference>
<dbReference type="FunFam" id="3.30.420.10:FF:000045">
    <property type="entry name" value="3'-5' exonuclease DinG"/>
    <property type="match status" value="1"/>
</dbReference>
<dbReference type="CDD" id="cd06127">
    <property type="entry name" value="DEDDh"/>
    <property type="match status" value="1"/>
</dbReference>
<dbReference type="Pfam" id="PF00929">
    <property type="entry name" value="RNase_T"/>
    <property type="match status" value="1"/>
</dbReference>
<dbReference type="PANTHER" id="PTHR30231">
    <property type="entry name" value="DNA POLYMERASE III SUBUNIT EPSILON"/>
    <property type="match status" value="1"/>
</dbReference>
<dbReference type="PANTHER" id="PTHR30231:SF41">
    <property type="entry name" value="DNA POLYMERASE III SUBUNIT EPSILON"/>
    <property type="match status" value="1"/>
</dbReference>
<organism evidence="4 5">
    <name type="scientific">Nocardiopsis alborubida</name>
    <dbReference type="NCBI Taxonomy" id="146802"/>
    <lineage>
        <taxon>Bacteria</taxon>
        <taxon>Bacillati</taxon>
        <taxon>Actinomycetota</taxon>
        <taxon>Actinomycetes</taxon>
        <taxon>Streptosporangiales</taxon>
        <taxon>Nocardiopsidaceae</taxon>
        <taxon>Nocardiopsis</taxon>
    </lineage>
</organism>
<evidence type="ECO:0000313" key="4">
    <source>
        <dbReference type="EMBL" id="NKZ01105.1"/>
    </source>
</evidence>
<dbReference type="InterPro" id="IPR013520">
    <property type="entry name" value="Ribonucl_H"/>
</dbReference>
<dbReference type="InterPro" id="IPR036397">
    <property type="entry name" value="RNaseH_sf"/>
</dbReference>
<dbReference type="EMBL" id="JAAXPG010000031">
    <property type="protein sequence ID" value="NKZ01105.1"/>
    <property type="molecule type" value="Genomic_DNA"/>
</dbReference>
<feature type="domain" description="Exonuclease" evidence="3">
    <location>
        <begin position="22"/>
        <end position="187"/>
    </location>
</feature>
<dbReference type="Proteomes" id="UP000553209">
    <property type="component" value="Unassembled WGS sequence"/>
</dbReference>
<keyword evidence="1 4" id="KW-0269">Exonuclease</keyword>
<proteinExistence type="predicted"/>
<reference evidence="4 5" key="1">
    <citation type="submission" date="2020-04" db="EMBL/GenBank/DDBJ databases">
        <title>MicrobeNet Type strains.</title>
        <authorList>
            <person name="Nicholson A.C."/>
        </authorList>
    </citation>
    <scope>NUCLEOTIDE SEQUENCE [LARGE SCALE GENOMIC DNA]</scope>
    <source>
        <strain evidence="4 5">ATCC 23612</strain>
    </source>
</reference>
<gene>
    <name evidence="4" type="ORF">HGB44_26055</name>
</gene>
<dbReference type="Gene3D" id="3.30.420.10">
    <property type="entry name" value="Ribonuclease H-like superfamily/Ribonuclease H"/>
    <property type="match status" value="1"/>
</dbReference>
<evidence type="ECO:0000256" key="2">
    <source>
        <dbReference type="SAM" id="MobiDB-lite"/>
    </source>
</evidence>